<sequence>MHAHVTFNFAAKQLSFDSQYRFVFFFFLFFPFFLFCSRTHRGNYFRCDCKAWSILRLRVLRPMWRKLFLDNVPVIFKLFKIEDERLFED</sequence>
<protein>
    <submittedName>
        <fullName evidence="2">Uncharacterized protein</fullName>
    </submittedName>
</protein>
<comment type="caution">
    <text evidence="2">The sequence shown here is derived from an EMBL/GenBank/DDBJ whole genome shotgun (WGS) entry which is preliminary data.</text>
</comment>
<evidence type="ECO:0000313" key="3">
    <source>
        <dbReference type="Proteomes" id="UP001430953"/>
    </source>
</evidence>
<proteinExistence type="predicted"/>
<accession>A0AAW2FHI8</accession>
<organism evidence="2 3">
    <name type="scientific">Cardiocondyla obscurior</name>
    <dbReference type="NCBI Taxonomy" id="286306"/>
    <lineage>
        <taxon>Eukaryota</taxon>
        <taxon>Metazoa</taxon>
        <taxon>Ecdysozoa</taxon>
        <taxon>Arthropoda</taxon>
        <taxon>Hexapoda</taxon>
        <taxon>Insecta</taxon>
        <taxon>Pterygota</taxon>
        <taxon>Neoptera</taxon>
        <taxon>Endopterygota</taxon>
        <taxon>Hymenoptera</taxon>
        <taxon>Apocrita</taxon>
        <taxon>Aculeata</taxon>
        <taxon>Formicoidea</taxon>
        <taxon>Formicidae</taxon>
        <taxon>Myrmicinae</taxon>
        <taxon>Cardiocondyla</taxon>
    </lineage>
</organism>
<gene>
    <name evidence="2" type="ORF">PUN28_011694</name>
</gene>
<keyword evidence="1" id="KW-0812">Transmembrane</keyword>
<name>A0AAW2FHI8_9HYME</name>
<feature type="transmembrane region" description="Helical" evidence="1">
    <location>
        <begin position="20"/>
        <end position="36"/>
    </location>
</feature>
<dbReference type="EMBL" id="JADYXP020000011">
    <property type="protein sequence ID" value="KAL0114563.1"/>
    <property type="molecule type" value="Genomic_DNA"/>
</dbReference>
<dbReference type="Proteomes" id="UP001430953">
    <property type="component" value="Unassembled WGS sequence"/>
</dbReference>
<reference evidence="2 3" key="1">
    <citation type="submission" date="2023-03" db="EMBL/GenBank/DDBJ databases">
        <title>High recombination rates correlate with genetic variation in Cardiocondyla obscurior ants.</title>
        <authorList>
            <person name="Errbii M."/>
        </authorList>
    </citation>
    <scope>NUCLEOTIDE SEQUENCE [LARGE SCALE GENOMIC DNA]</scope>
    <source>
        <strain evidence="2">Alpha-2009</strain>
        <tissue evidence="2">Whole body</tissue>
    </source>
</reference>
<dbReference type="AlphaFoldDB" id="A0AAW2FHI8"/>
<evidence type="ECO:0000313" key="2">
    <source>
        <dbReference type="EMBL" id="KAL0114563.1"/>
    </source>
</evidence>
<keyword evidence="1" id="KW-1133">Transmembrane helix</keyword>
<keyword evidence="3" id="KW-1185">Reference proteome</keyword>
<keyword evidence="1" id="KW-0472">Membrane</keyword>
<evidence type="ECO:0000256" key="1">
    <source>
        <dbReference type="SAM" id="Phobius"/>
    </source>
</evidence>